<protein>
    <recommendedName>
        <fullName evidence="5">Cullin family profile domain-containing protein</fullName>
    </recommendedName>
</protein>
<sequence>QNPMTRCWGFLLQVQRFLESSWNDSDVVPRFCSVYVDLRRAMEELFGQQTVFLLSLRQGFCEGLLQLSFLTTLHLTERFARYIDQRVQEIRSDSSDFRAMDQLQQFLEFVLFLSDLELTNTFEHFYRHYLADRLLSLGPCWLENYVVEHIGICFPNHFPQQMLKNLQEAKDLQREQHLYSLQEVDSGLLSEEDEESEVRRGGRGTASGGVSVPHSVLVEEDEEDLDVQISVLSPRCWAVSSLCYMNDPSKHLPESLGARLQRFTDFYMKSQSTPGSELSQCRRLQWTWLGNAELQYGDLTVRVSTLQMFILLLFNQQEEISEEFLLQSTGMSSPLLSHALTPLTAKDSILRHNQNGETEILIKKPPGNVLQLRPKQTYLNVEEDEGRSLERKRNVLLCLITRIMKMEKEIHIDNLVYVCALCSELWILSQVIDACKKLELKESLPSLGLGCSHTDVLSCVMHLLSLGYVRRGEDSQHILEYLCTEPSTPHKEKHIITLATGIYGIFQHPFHSFGSVLFPASAPQSQSTSLLLPLSLLYEVISVGM</sequence>
<reference evidence="6" key="1">
    <citation type="submission" date="2025-08" db="UniProtKB">
        <authorList>
            <consortium name="Ensembl"/>
        </authorList>
    </citation>
    <scope>IDENTIFICATION</scope>
</reference>
<dbReference type="PANTHER" id="PTHR22771">
    <property type="entry name" value="CULLIN AND GALACTOSE-BINDING DOMAIN-CONTAINING"/>
    <property type="match status" value="1"/>
</dbReference>
<dbReference type="InterPro" id="IPR019559">
    <property type="entry name" value="Cullin_neddylation_domain"/>
</dbReference>
<dbReference type="InterPro" id="IPR016158">
    <property type="entry name" value="Cullin_homology"/>
</dbReference>
<dbReference type="GO" id="GO:0031625">
    <property type="term" value="F:ubiquitin protein ligase binding"/>
    <property type="evidence" value="ECO:0007669"/>
    <property type="project" value="InterPro"/>
</dbReference>
<evidence type="ECO:0000313" key="6">
    <source>
        <dbReference type="Ensembl" id="ENSLLEP00000034841.1"/>
    </source>
</evidence>
<dbReference type="Ensembl" id="ENSLLET00000036166.1">
    <property type="protein sequence ID" value="ENSLLEP00000034841.1"/>
    <property type="gene ID" value="ENSLLEG00000021950.1"/>
</dbReference>
<evidence type="ECO:0000313" key="7">
    <source>
        <dbReference type="Proteomes" id="UP000694569"/>
    </source>
</evidence>
<proteinExistence type="inferred from homology"/>
<dbReference type="Proteomes" id="UP000694569">
    <property type="component" value="Unplaced"/>
</dbReference>
<dbReference type="InterPro" id="IPR036388">
    <property type="entry name" value="WH-like_DNA-bd_sf"/>
</dbReference>
<comment type="similarity">
    <text evidence="3">Belongs to the cullin family.</text>
</comment>
<keyword evidence="7" id="KW-1185">Reference proteome</keyword>
<dbReference type="PROSITE" id="PS50069">
    <property type="entry name" value="CULLIN_2"/>
    <property type="match status" value="1"/>
</dbReference>
<evidence type="ECO:0000256" key="2">
    <source>
        <dbReference type="ARBA" id="ARBA00022843"/>
    </source>
</evidence>
<keyword evidence="1" id="KW-1017">Isopeptide bond</keyword>
<evidence type="ECO:0000259" key="5">
    <source>
        <dbReference type="PROSITE" id="PS50069"/>
    </source>
</evidence>
<dbReference type="SUPFAM" id="SSF75632">
    <property type="entry name" value="Cullin homology domain"/>
    <property type="match status" value="1"/>
</dbReference>
<dbReference type="AlphaFoldDB" id="A0A8C5QAV7"/>
<dbReference type="InterPro" id="IPR059120">
    <property type="entry name" value="Cullin-like_AB"/>
</dbReference>
<organism evidence="6 7">
    <name type="scientific">Leptobrachium leishanense</name>
    <name type="common">Leishan spiny toad</name>
    <dbReference type="NCBI Taxonomy" id="445787"/>
    <lineage>
        <taxon>Eukaryota</taxon>
        <taxon>Metazoa</taxon>
        <taxon>Chordata</taxon>
        <taxon>Craniata</taxon>
        <taxon>Vertebrata</taxon>
        <taxon>Euteleostomi</taxon>
        <taxon>Amphibia</taxon>
        <taxon>Batrachia</taxon>
        <taxon>Anura</taxon>
        <taxon>Pelobatoidea</taxon>
        <taxon>Megophryidae</taxon>
        <taxon>Leptobrachium</taxon>
    </lineage>
</organism>
<dbReference type="GeneTree" id="ENSGT00940000153954"/>
<dbReference type="Gene3D" id="1.10.10.10">
    <property type="entry name" value="Winged helix-like DNA-binding domain superfamily/Winged helix DNA-binding domain"/>
    <property type="match status" value="1"/>
</dbReference>
<accession>A0A8C5QAV7</accession>
<dbReference type="OrthoDB" id="1431934at2759"/>
<keyword evidence="2" id="KW-0832">Ubl conjugation</keyword>
<dbReference type="PANTHER" id="PTHR22771:SF4">
    <property type="entry name" value="CULLIN 7-RELATED"/>
    <property type="match status" value="1"/>
</dbReference>
<name>A0A8C5QAV7_9ANUR</name>
<feature type="domain" description="Cullin family profile" evidence="5">
    <location>
        <begin position="74"/>
        <end position="344"/>
    </location>
</feature>
<dbReference type="InterPro" id="IPR045093">
    <property type="entry name" value="Cullin"/>
</dbReference>
<reference evidence="6" key="2">
    <citation type="submission" date="2025-09" db="UniProtKB">
        <authorList>
            <consortium name="Ensembl"/>
        </authorList>
    </citation>
    <scope>IDENTIFICATION</scope>
</reference>
<dbReference type="InterPro" id="IPR036317">
    <property type="entry name" value="Cullin_homology_sf"/>
</dbReference>
<evidence type="ECO:0000256" key="3">
    <source>
        <dbReference type="PROSITE-ProRule" id="PRU00330"/>
    </source>
</evidence>
<dbReference type="Pfam" id="PF26557">
    <property type="entry name" value="Cullin_AB"/>
    <property type="match status" value="1"/>
</dbReference>
<dbReference type="GO" id="GO:0006511">
    <property type="term" value="P:ubiquitin-dependent protein catabolic process"/>
    <property type="evidence" value="ECO:0007669"/>
    <property type="project" value="InterPro"/>
</dbReference>
<feature type="region of interest" description="Disordered" evidence="4">
    <location>
        <begin position="188"/>
        <end position="211"/>
    </location>
</feature>
<evidence type="ECO:0000256" key="1">
    <source>
        <dbReference type="ARBA" id="ARBA00022499"/>
    </source>
</evidence>
<dbReference type="SMART" id="SM00884">
    <property type="entry name" value="Cullin_Nedd8"/>
    <property type="match status" value="1"/>
</dbReference>
<evidence type="ECO:0000256" key="4">
    <source>
        <dbReference type="SAM" id="MobiDB-lite"/>
    </source>
</evidence>
<dbReference type="Gene3D" id="3.30.230.130">
    <property type="entry name" value="Cullin, Chain C, Domain 2"/>
    <property type="match status" value="1"/>
</dbReference>
<dbReference type="Gene3D" id="1.20.1310.10">
    <property type="entry name" value="Cullin Repeats"/>
    <property type="match status" value="1"/>
</dbReference>